<reference evidence="1 2" key="1">
    <citation type="journal article" date="2014" name="Genome Biol. Evol.">
        <title>The genome of the myxosporean Thelohanellus kitauei shows adaptations to nutrient acquisition within its fish host.</title>
        <authorList>
            <person name="Yang Y."/>
            <person name="Xiong J."/>
            <person name="Zhou Z."/>
            <person name="Huo F."/>
            <person name="Miao W."/>
            <person name="Ran C."/>
            <person name="Liu Y."/>
            <person name="Zhang J."/>
            <person name="Feng J."/>
            <person name="Wang M."/>
            <person name="Wang M."/>
            <person name="Wang L."/>
            <person name="Yao B."/>
        </authorList>
    </citation>
    <scope>NUCLEOTIDE SEQUENCE [LARGE SCALE GENOMIC DNA]</scope>
    <source>
        <strain evidence="1">Wuqing</strain>
    </source>
</reference>
<protein>
    <submittedName>
        <fullName evidence="1">Uncharacterized protein</fullName>
    </submittedName>
</protein>
<keyword evidence="2" id="KW-1185">Reference proteome</keyword>
<name>A0A0C2MFQ3_THEKT</name>
<evidence type="ECO:0000313" key="2">
    <source>
        <dbReference type="Proteomes" id="UP000031668"/>
    </source>
</evidence>
<gene>
    <name evidence="1" type="ORF">RF11_05615</name>
</gene>
<accession>A0A0C2MFQ3</accession>
<evidence type="ECO:0000313" key="1">
    <source>
        <dbReference type="EMBL" id="KII60541.1"/>
    </source>
</evidence>
<dbReference type="EMBL" id="JWZT01005579">
    <property type="protein sequence ID" value="KII60541.1"/>
    <property type="molecule type" value="Genomic_DNA"/>
</dbReference>
<comment type="caution">
    <text evidence="1">The sequence shown here is derived from an EMBL/GenBank/DDBJ whole genome shotgun (WGS) entry which is preliminary data.</text>
</comment>
<sequence>MGIKITIENFEILKGYSDSYDTRVCMDEDRENFTKCPISIYVNIGHKNRIRLLDLHSNDIKKKIEYSKIITREDINEDIHMIDIDVFSIYFASTINTDLGLDNNSFYIFDILTSDKSFGFFSQKCNGCMGMRGIVRYSGFFKYHIMDIDFEPFRMVVLKINLIDIRSSSKNNKIIDDDMKPTNILNGFDSEKFFGLIHEFCYGWKHLNSVWFPRYVNISNYTIHITCKEYEHNKFVIDFNKKNN</sequence>
<proteinExistence type="predicted"/>
<organism evidence="1 2">
    <name type="scientific">Thelohanellus kitauei</name>
    <name type="common">Myxosporean</name>
    <dbReference type="NCBI Taxonomy" id="669202"/>
    <lineage>
        <taxon>Eukaryota</taxon>
        <taxon>Metazoa</taxon>
        <taxon>Cnidaria</taxon>
        <taxon>Myxozoa</taxon>
        <taxon>Myxosporea</taxon>
        <taxon>Bivalvulida</taxon>
        <taxon>Platysporina</taxon>
        <taxon>Myxobolidae</taxon>
        <taxon>Thelohanellus</taxon>
    </lineage>
</organism>
<dbReference type="Proteomes" id="UP000031668">
    <property type="component" value="Unassembled WGS sequence"/>
</dbReference>
<dbReference type="AlphaFoldDB" id="A0A0C2MFQ3"/>